<dbReference type="AlphaFoldDB" id="A0A7U4THM2"/>
<name>A0A7U4THM2_DESA2</name>
<evidence type="ECO:0000313" key="2">
    <source>
        <dbReference type="Proteomes" id="UP000070560"/>
    </source>
</evidence>
<organism evidence="1 2">
    <name type="scientific">Desulfofervidus auxilii</name>
    <dbReference type="NCBI Taxonomy" id="1621989"/>
    <lineage>
        <taxon>Bacteria</taxon>
        <taxon>Pseudomonadati</taxon>
        <taxon>Thermodesulfobacteriota</taxon>
        <taxon>Candidatus Desulfofervidia</taxon>
        <taxon>Candidatus Desulfofervidales</taxon>
        <taxon>Candidatus Desulfofervidaceae</taxon>
        <taxon>Candidatus Desulfofervidus</taxon>
    </lineage>
</organism>
<dbReference type="KEGG" id="daw:HS1_002213"/>
<evidence type="ECO:0000313" key="1">
    <source>
        <dbReference type="EMBL" id="AMM41999.1"/>
    </source>
</evidence>
<reference evidence="1 2" key="1">
    <citation type="submission" date="2015-10" db="EMBL/GenBank/DDBJ databases">
        <title>Candidatus Desulfofervidus auxilii, a hydrogenotrophic sulfate-reducing bacterium involved in the thermophilic anaerobic oxidation of methane.</title>
        <authorList>
            <person name="Krukenberg V."/>
            <person name="Richter M."/>
            <person name="Wegener G."/>
        </authorList>
    </citation>
    <scope>NUCLEOTIDE SEQUENCE [LARGE SCALE GENOMIC DNA]</scope>
    <source>
        <strain evidence="1 2">HS1</strain>
    </source>
</reference>
<dbReference type="OrthoDB" id="5540967at2"/>
<dbReference type="EMBL" id="CP013015">
    <property type="protein sequence ID" value="AMM41999.1"/>
    <property type="molecule type" value="Genomic_DNA"/>
</dbReference>
<proteinExistence type="predicted"/>
<dbReference type="Proteomes" id="UP000070560">
    <property type="component" value="Chromosome"/>
</dbReference>
<sequence length="98" mass="11276">MEKKLFGIVLLIIFLGAPVYAWSDCFSDFDCGIGYRCVKAPYETTGVCMKSVDEFGVQQYDLPRLDSVYPKYEGDCDFDTDCPIGFYCDRKYKTCIKR</sequence>
<protein>
    <submittedName>
        <fullName evidence="1">Uncharacterized protein</fullName>
    </submittedName>
</protein>
<accession>A0A7U4THM2</accession>
<keyword evidence="2" id="KW-1185">Reference proteome</keyword>
<gene>
    <name evidence="1" type="ORF">HS1_002213</name>
</gene>
<dbReference type="RefSeq" id="WP_066065414.1">
    <property type="nucleotide sequence ID" value="NZ_CP013015.1"/>
</dbReference>